<evidence type="ECO:0000313" key="1">
    <source>
        <dbReference type="EMBL" id="CAG6688285.1"/>
    </source>
</evidence>
<protein>
    <submittedName>
        <fullName evidence="1">Uncharacterized protein</fullName>
    </submittedName>
</protein>
<name>A0A8D8TH24_9HEMI</name>
<proteinExistence type="predicted"/>
<dbReference type="EMBL" id="HBUF01286042">
    <property type="protein sequence ID" value="CAG6688285.1"/>
    <property type="molecule type" value="Transcribed_RNA"/>
</dbReference>
<reference evidence="1" key="1">
    <citation type="submission" date="2021-05" db="EMBL/GenBank/DDBJ databases">
        <authorList>
            <person name="Alioto T."/>
            <person name="Alioto T."/>
            <person name="Gomez Garrido J."/>
        </authorList>
    </citation>
    <scope>NUCLEOTIDE SEQUENCE</scope>
</reference>
<organism evidence="1">
    <name type="scientific">Cacopsylla melanoneura</name>
    <dbReference type="NCBI Taxonomy" id="428564"/>
    <lineage>
        <taxon>Eukaryota</taxon>
        <taxon>Metazoa</taxon>
        <taxon>Ecdysozoa</taxon>
        <taxon>Arthropoda</taxon>
        <taxon>Hexapoda</taxon>
        <taxon>Insecta</taxon>
        <taxon>Pterygota</taxon>
        <taxon>Neoptera</taxon>
        <taxon>Paraneoptera</taxon>
        <taxon>Hemiptera</taxon>
        <taxon>Sternorrhyncha</taxon>
        <taxon>Psylloidea</taxon>
        <taxon>Psyllidae</taxon>
        <taxon>Psyllinae</taxon>
        <taxon>Cacopsylla</taxon>
    </lineage>
</organism>
<sequence length="108" mass="12501">MPLRNTGTFLGHRNNINLNDKHLKMKIKTQFDTKLHLFVFQRTDIQGFVARRIRTAQTKPNLQWKCDSARICPTSAKFSTTRLKSQTVAVCQDVSVWATQKLSRPALW</sequence>
<dbReference type="AlphaFoldDB" id="A0A8D8TH24"/>
<accession>A0A8D8TH24</accession>